<name>Q2W5J6_PARM1</name>
<organism evidence="1 2">
    <name type="scientific">Paramagnetospirillum magneticum (strain ATCC 700264 / AMB-1)</name>
    <name type="common">Magnetospirillum magneticum</name>
    <dbReference type="NCBI Taxonomy" id="342108"/>
    <lineage>
        <taxon>Bacteria</taxon>
        <taxon>Pseudomonadati</taxon>
        <taxon>Pseudomonadota</taxon>
        <taxon>Alphaproteobacteria</taxon>
        <taxon>Rhodospirillales</taxon>
        <taxon>Magnetospirillaceae</taxon>
        <taxon>Paramagnetospirillum</taxon>
    </lineage>
</organism>
<dbReference type="EMBL" id="AP007255">
    <property type="protein sequence ID" value="BAE50879.1"/>
    <property type="molecule type" value="Genomic_DNA"/>
</dbReference>
<evidence type="ECO:0000313" key="2">
    <source>
        <dbReference type="Proteomes" id="UP000007058"/>
    </source>
</evidence>
<dbReference type="AlphaFoldDB" id="Q2W5J6"/>
<dbReference type="HOGENOM" id="CLU_2936151_0_0_5"/>
<accession>Q2W5J6</accession>
<keyword evidence="2" id="KW-1185">Reference proteome</keyword>
<dbReference type="KEGG" id="mag:amb2075"/>
<dbReference type="Proteomes" id="UP000007058">
    <property type="component" value="Chromosome"/>
</dbReference>
<gene>
    <name evidence="1" type="ordered locus">amb2075</name>
</gene>
<evidence type="ECO:0000313" key="1">
    <source>
        <dbReference type="EMBL" id="BAE50879.1"/>
    </source>
</evidence>
<sequence>MLCINCGKARLIGAPPDQTEKREIEKLGLISFISLAGIGYNSISPTFLCCVKSGIRTAKP</sequence>
<dbReference type="STRING" id="342108.amb2075"/>
<proteinExistence type="predicted"/>
<reference evidence="1 2" key="1">
    <citation type="journal article" date="2005" name="DNA Res.">
        <title>Complete genome sequence of the facultative anaerobic magnetotactic bacterium Magnetospirillum sp. strain AMB-1.</title>
        <authorList>
            <person name="Matsunaga T."/>
            <person name="Okamura Y."/>
            <person name="Fukuda Y."/>
            <person name="Wahyudi A.T."/>
            <person name="Murase Y."/>
            <person name="Takeyama H."/>
        </authorList>
    </citation>
    <scope>NUCLEOTIDE SEQUENCE [LARGE SCALE GENOMIC DNA]</scope>
    <source>
        <strain evidence="2">ATCC 700264 / AMB-1</strain>
    </source>
</reference>
<protein>
    <submittedName>
        <fullName evidence="1">Uncharacterized protein</fullName>
    </submittedName>
</protein>